<feature type="coiled-coil region" evidence="1">
    <location>
        <begin position="158"/>
        <end position="192"/>
    </location>
</feature>
<feature type="region of interest" description="Disordered" evidence="2">
    <location>
        <begin position="15"/>
        <end position="38"/>
    </location>
</feature>
<protein>
    <submittedName>
        <fullName evidence="3">Uncharacterized protein</fullName>
    </submittedName>
</protein>
<keyword evidence="4" id="KW-1185">Reference proteome</keyword>
<dbReference type="Proteomes" id="UP000315010">
    <property type="component" value="Unassembled WGS sequence"/>
</dbReference>
<evidence type="ECO:0000256" key="1">
    <source>
        <dbReference type="SAM" id="Coils"/>
    </source>
</evidence>
<sequence>MRLVAFNVSHKTILMSRKSQRNRTTSPQRSPHAPKAGSVAVGQVGDNVVETVEHAEAVITHESVIESVAIRAEGPVETEELGTAEKSGNIEEASAADLKESSSVNDRLVEAVVGNSSLLLQLLADVDELRQSVQREPDPVASSEPIASPVSADDLLELESLRDQVFELTAANQRMQEDYDELEQQNAHLAAKVASQGVKKSLETTSSDSNESLSWEERKQLILRQMEEDSFDADDFISNTIEQHLKDDAAAENTIDDPVAYVNDLNEELSRRTRELERREDEITELNHLLENRPDSSQSGIAVGAAAIAGMIDGDELVREERERLQQLQVEWEEKFRQSEIELSLERAKLSRERQELSKQAAGLEEQLEHLRHESRQNEQADGHSRKWLAKLGLAGNDS</sequence>
<dbReference type="AlphaFoldDB" id="A0A5C5YW51"/>
<feature type="compositionally biased region" description="Basic and acidic residues" evidence="2">
    <location>
        <begin position="367"/>
        <end position="385"/>
    </location>
</feature>
<dbReference type="EMBL" id="SJPJ01000001">
    <property type="protein sequence ID" value="TWT79264.1"/>
    <property type="molecule type" value="Genomic_DNA"/>
</dbReference>
<evidence type="ECO:0000313" key="3">
    <source>
        <dbReference type="EMBL" id="TWT79264.1"/>
    </source>
</evidence>
<organism evidence="3 4">
    <name type="scientific">Novipirellula herctigrandis</name>
    <dbReference type="NCBI Taxonomy" id="2527986"/>
    <lineage>
        <taxon>Bacteria</taxon>
        <taxon>Pseudomonadati</taxon>
        <taxon>Planctomycetota</taxon>
        <taxon>Planctomycetia</taxon>
        <taxon>Pirellulales</taxon>
        <taxon>Pirellulaceae</taxon>
        <taxon>Novipirellula</taxon>
    </lineage>
</organism>
<proteinExistence type="predicted"/>
<comment type="caution">
    <text evidence="3">The sequence shown here is derived from an EMBL/GenBank/DDBJ whole genome shotgun (WGS) entry which is preliminary data.</text>
</comment>
<feature type="coiled-coil region" evidence="1">
    <location>
        <begin position="262"/>
        <end position="293"/>
    </location>
</feature>
<accession>A0A5C5YW51</accession>
<name>A0A5C5YW51_9BACT</name>
<keyword evidence="1" id="KW-0175">Coiled coil</keyword>
<gene>
    <name evidence="3" type="ORF">CA13_06620</name>
</gene>
<feature type="region of interest" description="Disordered" evidence="2">
    <location>
        <begin position="352"/>
        <end position="399"/>
    </location>
</feature>
<reference evidence="3 4" key="1">
    <citation type="submission" date="2019-02" db="EMBL/GenBank/DDBJ databases">
        <title>Deep-cultivation of Planctomycetes and their phenomic and genomic characterization uncovers novel biology.</title>
        <authorList>
            <person name="Wiegand S."/>
            <person name="Jogler M."/>
            <person name="Boedeker C."/>
            <person name="Pinto D."/>
            <person name="Vollmers J."/>
            <person name="Rivas-Marin E."/>
            <person name="Kohn T."/>
            <person name="Peeters S.H."/>
            <person name="Heuer A."/>
            <person name="Rast P."/>
            <person name="Oberbeckmann S."/>
            <person name="Bunk B."/>
            <person name="Jeske O."/>
            <person name="Meyerdierks A."/>
            <person name="Storesund J.E."/>
            <person name="Kallscheuer N."/>
            <person name="Luecker S."/>
            <person name="Lage O.M."/>
            <person name="Pohl T."/>
            <person name="Merkel B.J."/>
            <person name="Hornburger P."/>
            <person name="Mueller R.-W."/>
            <person name="Bruemmer F."/>
            <person name="Labrenz M."/>
            <person name="Spormann A.M."/>
            <person name="Op Den Camp H."/>
            <person name="Overmann J."/>
            <person name="Amann R."/>
            <person name="Jetten M.S.M."/>
            <person name="Mascher T."/>
            <person name="Medema M.H."/>
            <person name="Devos D.P."/>
            <person name="Kaster A.-K."/>
            <person name="Ovreas L."/>
            <person name="Rohde M."/>
            <person name="Galperin M.Y."/>
            <person name="Jogler C."/>
        </authorList>
    </citation>
    <scope>NUCLEOTIDE SEQUENCE [LARGE SCALE GENOMIC DNA]</scope>
    <source>
        <strain evidence="3 4">CA13</strain>
    </source>
</reference>
<evidence type="ECO:0000256" key="2">
    <source>
        <dbReference type="SAM" id="MobiDB-lite"/>
    </source>
</evidence>
<evidence type="ECO:0000313" key="4">
    <source>
        <dbReference type="Proteomes" id="UP000315010"/>
    </source>
</evidence>